<sequence length="301" mass="33262">MNKQKFFKVIDLIDEDIVREAEIKAEALTDAENEKAMTVSGVEKYRKITWQRTAAIASAVLLIAGVGTGGALMLKNRPPLLDEVSNVAVTETTEDMGTKAKGSGETAEVTSDGRTAETETDTKESKNTTAAEKDKQPMTDAPREESTEAPREENSGEPQEENNEPEGRENVTTTAKPIQPNKATTSKAQTTQKPTTVTTKAPVVDEPTEPVTERPTPEHDPGYIPYLTWYPEDGAWIMSTLSGLSYTPWEYDFHVDGRPPEGYIKGSDGNSYELYFTLKAVNRNGRERAPMPDEIYNYFKG</sequence>
<evidence type="ECO:0000256" key="1">
    <source>
        <dbReference type="SAM" id="MobiDB-lite"/>
    </source>
</evidence>
<evidence type="ECO:0000313" key="4">
    <source>
        <dbReference type="Proteomes" id="UP000245720"/>
    </source>
</evidence>
<gene>
    <name evidence="3" type="ORF">IE37_01619</name>
</gene>
<feature type="compositionally biased region" description="Basic and acidic residues" evidence="1">
    <location>
        <begin position="114"/>
        <end position="154"/>
    </location>
</feature>
<proteinExistence type="predicted"/>
<keyword evidence="2" id="KW-0472">Membrane</keyword>
<protein>
    <submittedName>
        <fullName evidence="3">Uncharacterized protein</fullName>
    </submittedName>
</protein>
<dbReference type="EMBL" id="QGDI01000006">
    <property type="protein sequence ID" value="PWJ12536.1"/>
    <property type="molecule type" value="Genomic_DNA"/>
</dbReference>
<accession>A0A315YLJ7</accession>
<evidence type="ECO:0000313" key="3">
    <source>
        <dbReference type="EMBL" id="PWJ12536.1"/>
    </source>
</evidence>
<dbReference type="OrthoDB" id="1821346at2"/>
<name>A0A315YLJ7_RUMFL</name>
<feature type="compositionally biased region" description="Low complexity" evidence="1">
    <location>
        <begin position="182"/>
        <end position="199"/>
    </location>
</feature>
<dbReference type="AlphaFoldDB" id="A0A315YLJ7"/>
<feature type="region of interest" description="Disordered" evidence="1">
    <location>
        <begin position="92"/>
        <end position="199"/>
    </location>
</feature>
<keyword evidence="2" id="KW-1133">Transmembrane helix</keyword>
<evidence type="ECO:0000256" key="2">
    <source>
        <dbReference type="SAM" id="Phobius"/>
    </source>
</evidence>
<dbReference type="Proteomes" id="UP000245720">
    <property type="component" value="Unassembled WGS sequence"/>
</dbReference>
<reference evidence="3 4" key="1">
    <citation type="submission" date="2018-05" db="EMBL/GenBank/DDBJ databases">
        <title>The Hungate 1000. A catalogue of reference genomes from the rumen microbiome.</title>
        <authorList>
            <person name="Kelly W."/>
        </authorList>
    </citation>
    <scope>NUCLEOTIDE SEQUENCE [LARGE SCALE GENOMIC DNA]</scope>
    <source>
        <strain evidence="3 4">SAb67</strain>
    </source>
</reference>
<dbReference type="RefSeq" id="WP_109726405.1">
    <property type="nucleotide sequence ID" value="NZ_QGDI01000006.1"/>
</dbReference>
<organism evidence="3 4">
    <name type="scientific">Ruminococcus flavefaciens</name>
    <dbReference type="NCBI Taxonomy" id="1265"/>
    <lineage>
        <taxon>Bacteria</taxon>
        <taxon>Bacillati</taxon>
        <taxon>Bacillota</taxon>
        <taxon>Clostridia</taxon>
        <taxon>Eubacteriales</taxon>
        <taxon>Oscillospiraceae</taxon>
        <taxon>Ruminococcus</taxon>
    </lineage>
</organism>
<keyword evidence="2" id="KW-0812">Transmembrane</keyword>
<feature type="transmembrane region" description="Helical" evidence="2">
    <location>
        <begin position="54"/>
        <end position="74"/>
    </location>
</feature>
<comment type="caution">
    <text evidence="3">The sequence shown here is derived from an EMBL/GenBank/DDBJ whole genome shotgun (WGS) entry which is preliminary data.</text>
</comment>